<sequence>MNITPHFTLEEVTRSSTGQRLGINNTPDASQLAGIYVSAAGMEQVRQILGFPVFIDSWLRVEELEKVLTRKDFLGWCKRHQHPDNDHSWALYFALKAHPKGFGVDFLCPQC</sequence>
<dbReference type="EMBL" id="AP018738">
    <property type="protein sequence ID" value="BBE51196.1"/>
    <property type="molecule type" value="Genomic_DNA"/>
</dbReference>
<name>A0A2Z6GCG3_9PROT</name>
<dbReference type="RefSeq" id="WP_172588525.1">
    <property type="nucleotide sequence ID" value="NZ_AP018738.1"/>
</dbReference>
<organism evidence="1 2">
    <name type="scientific">Ferriphaselus amnicola</name>
    <dbReference type="NCBI Taxonomy" id="1188319"/>
    <lineage>
        <taxon>Bacteria</taxon>
        <taxon>Pseudomonadati</taxon>
        <taxon>Pseudomonadota</taxon>
        <taxon>Betaproteobacteria</taxon>
        <taxon>Nitrosomonadales</taxon>
        <taxon>Gallionellaceae</taxon>
        <taxon>Ferriphaselus</taxon>
    </lineage>
</organism>
<evidence type="ECO:0000313" key="1">
    <source>
        <dbReference type="EMBL" id="BBE51196.1"/>
    </source>
</evidence>
<evidence type="ECO:0000313" key="2">
    <source>
        <dbReference type="Proteomes" id="UP000033070"/>
    </source>
</evidence>
<accession>A0A2Z6GCG3</accession>
<dbReference type="Gene3D" id="3.30.1380.10">
    <property type="match status" value="1"/>
</dbReference>
<dbReference type="KEGG" id="fam:OYT1_ch1651"/>
<protein>
    <submittedName>
        <fullName evidence="1">Uncharacterized protein</fullName>
    </submittedName>
</protein>
<dbReference type="AlphaFoldDB" id="A0A2Z6GCG3"/>
<reference evidence="1 2" key="1">
    <citation type="submission" date="2018-06" db="EMBL/GenBank/DDBJ databases">
        <title>OYT1 Genome Sequencing.</title>
        <authorList>
            <person name="Kato S."/>
            <person name="Itoh T."/>
            <person name="Ohkuma M."/>
        </authorList>
    </citation>
    <scope>NUCLEOTIDE SEQUENCE [LARGE SCALE GENOMIC DNA]</scope>
    <source>
        <strain evidence="1 2">OYT1</strain>
    </source>
</reference>
<proteinExistence type="predicted"/>
<dbReference type="InterPro" id="IPR009045">
    <property type="entry name" value="Zn_M74/Hedgehog-like"/>
</dbReference>
<dbReference type="Proteomes" id="UP000033070">
    <property type="component" value="Chromosome"/>
</dbReference>
<gene>
    <name evidence="1" type="ORF">OYT1_ch1651</name>
</gene>
<keyword evidence="2" id="KW-1185">Reference proteome</keyword>